<dbReference type="SUPFAM" id="SSF55073">
    <property type="entry name" value="Nucleotide cyclase"/>
    <property type="match status" value="1"/>
</dbReference>
<organism evidence="3 4">
    <name type="scientific">Polyrhizophydium stewartii</name>
    <dbReference type="NCBI Taxonomy" id="2732419"/>
    <lineage>
        <taxon>Eukaryota</taxon>
        <taxon>Fungi</taxon>
        <taxon>Fungi incertae sedis</taxon>
        <taxon>Chytridiomycota</taxon>
        <taxon>Chytridiomycota incertae sedis</taxon>
        <taxon>Chytridiomycetes</taxon>
        <taxon>Rhizophydiales</taxon>
        <taxon>Rhizophydiales incertae sedis</taxon>
        <taxon>Polyrhizophydium</taxon>
    </lineage>
</organism>
<dbReference type="SMART" id="SM00065">
    <property type="entry name" value="GAF"/>
    <property type="match status" value="1"/>
</dbReference>
<comment type="caution">
    <text evidence="3">The sequence shown here is derived from an EMBL/GenBank/DDBJ whole genome shotgun (WGS) entry which is preliminary data.</text>
</comment>
<dbReference type="InterPro" id="IPR000253">
    <property type="entry name" value="FHA_dom"/>
</dbReference>
<reference evidence="3 4" key="1">
    <citation type="submission" date="2023-09" db="EMBL/GenBank/DDBJ databases">
        <title>Pangenome analysis of Batrachochytrium dendrobatidis and related Chytrids.</title>
        <authorList>
            <person name="Yacoub M.N."/>
            <person name="Stajich J.E."/>
            <person name="James T.Y."/>
        </authorList>
    </citation>
    <scope>NUCLEOTIDE SEQUENCE [LARGE SCALE GENOMIC DNA]</scope>
    <source>
        <strain evidence="3 4">JEL0888</strain>
    </source>
</reference>
<dbReference type="InterPro" id="IPR008984">
    <property type="entry name" value="SMAD_FHA_dom_sf"/>
</dbReference>
<dbReference type="Pfam" id="PF00498">
    <property type="entry name" value="FHA"/>
    <property type="match status" value="1"/>
</dbReference>
<dbReference type="InterPro" id="IPR029016">
    <property type="entry name" value="GAF-like_dom_sf"/>
</dbReference>
<dbReference type="SUPFAM" id="SSF49879">
    <property type="entry name" value="SMAD/FHA domain"/>
    <property type="match status" value="1"/>
</dbReference>
<evidence type="ECO:0000259" key="2">
    <source>
        <dbReference type="PROSITE" id="PS50125"/>
    </source>
</evidence>
<dbReference type="EMBL" id="JADGIZ020000016">
    <property type="protein sequence ID" value="KAL2916424.1"/>
    <property type="molecule type" value="Genomic_DNA"/>
</dbReference>
<feature type="domain" description="FHA" evidence="1">
    <location>
        <begin position="69"/>
        <end position="118"/>
    </location>
</feature>
<dbReference type="InterPro" id="IPR001054">
    <property type="entry name" value="A/G_cyclase"/>
</dbReference>
<dbReference type="SMART" id="SM00044">
    <property type="entry name" value="CYCc"/>
    <property type="match status" value="1"/>
</dbReference>
<dbReference type="Gene3D" id="2.60.200.20">
    <property type="match status" value="1"/>
</dbReference>
<dbReference type="SMART" id="SM00240">
    <property type="entry name" value="FHA"/>
    <property type="match status" value="1"/>
</dbReference>
<dbReference type="PROSITE" id="PS50125">
    <property type="entry name" value="GUANYLATE_CYCLASE_2"/>
    <property type="match status" value="1"/>
</dbReference>
<dbReference type="Gene3D" id="3.30.450.40">
    <property type="match status" value="1"/>
</dbReference>
<dbReference type="Gene3D" id="3.30.70.1230">
    <property type="entry name" value="Nucleotide cyclase"/>
    <property type="match status" value="1"/>
</dbReference>
<evidence type="ECO:0000259" key="1">
    <source>
        <dbReference type="PROSITE" id="PS50006"/>
    </source>
</evidence>
<dbReference type="SUPFAM" id="SSF55781">
    <property type="entry name" value="GAF domain-like"/>
    <property type="match status" value="1"/>
</dbReference>
<dbReference type="PANTHER" id="PTHR43081:SF1">
    <property type="entry name" value="ADENYLATE CYCLASE, TERMINAL-DIFFERENTIATION SPECIFIC"/>
    <property type="match status" value="1"/>
</dbReference>
<evidence type="ECO:0008006" key="5">
    <source>
        <dbReference type="Google" id="ProtNLM"/>
    </source>
</evidence>
<evidence type="ECO:0000313" key="3">
    <source>
        <dbReference type="EMBL" id="KAL2916424.1"/>
    </source>
</evidence>
<protein>
    <recommendedName>
        <fullName evidence="5">FHA domain-containing protein</fullName>
    </recommendedName>
</protein>
<dbReference type="PROSITE" id="PS50006">
    <property type="entry name" value="FHA_DOMAIN"/>
    <property type="match status" value="1"/>
</dbReference>
<dbReference type="Pfam" id="PF00211">
    <property type="entry name" value="Guanylate_cyc"/>
    <property type="match status" value="1"/>
</dbReference>
<feature type="domain" description="Guanylate cyclase" evidence="2">
    <location>
        <begin position="410"/>
        <end position="542"/>
    </location>
</feature>
<keyword evidence="4" id="KW-1185">Reference proteome</keyword>
<name>A0ABR4NAC2_9FUNG</name>
<dbReference type="CDD" id="cd00060">
    <property type="entry name" value="FHA"/>
    <property type="match status" value="1"/>
</dbReference>
<dbReference type="Proteomes" id="UP001527925">
    <property type="component" value="Unassembled WGS sequence"/>
</dbReference>
<dbReference type="InterPro" id="IPR050697">
    <property type="entry name" value="Adenylyl/Guanylyl_Cyclase_3/4"/>
</dbReference>
<dbReference type="InterPro" id="IPR029787">
    <property type="entry name" value="Nucleotide_cyclase"/>
</dbReference>
<accession>A0ABR4NAC2</accession>
<dbReference type="Pfam" id="PF13185">
    <property type="entry name" value="GAF_2"/>
    <property type="match status" value="1"/>
</dbReference>
<gene>
    <name evidence="3" type="ORF">HK105_203854</name>
</gene>
<dbReference type="CDD" id="cd07302">
    <property type="entry name" value="CHD"/>
    <property type="match status" value="1"/>
</dbReference>
<sequence>MRPDTPLADDPGAAAAPFAARAGGAPAIAFQTAPRRSSAAARAAANGAKLVTHTSYGGIMEFELARDVTTIGRKEDNVIVLSDGKISKYHAEIVHTKDGYAIRDKNSSNGVRVNDYLIEPGKLHLLVDNATVLIGGITLTFHDTTHAVADGPASPQPNDYLQLVTILPSEKKYEETVTIRAEIETEEDVGFSTIDDIDSVETLRDDYEKLRLAYELSKMSVTDDINKLLAKSMDLIFGVIPIDRGVVLLVDQNTAVLSKHYVKLREGKANEGREILLSSTILQKVYTSRNCLITSDAYEDPMLGKAASIMVGQIRSVICIPLVAHNIVHGILHLDSRDRINSFSPKDISLVKAICNQTAMVIENMNLIKEVEKKARITEQLSRFLPPHVVDKMKSRPEIIRKGGREMVGTVIFADIRGFTNLSEKSSPAEVVNLLNDYFERLVKIVFKYGGIVDKYIGDALMAVFGTLEDDHDAEFRAVAAALEFQRAIKDMNTERQRVGKEPISIGVGVNTGELLAGFIGSSQRLEYTCIGDTVNTSSRMCGLAQQDQVLISEMTYERVKDRIKCDPFGFHRFKGKKKEVQVYHAIQKLA</sequence>
<evidence type="ECO:0000313" key="4">
    <source>
        <dbReference type="Proteomes" id="UP001527925"/>
    </source>
</evidence>
<dbReference type="InterPro" id="IPR003018">
    <property type="entry name" value="GAF"/>
</dbReference>
<proteinExistence type="predicted"/>
<dbReference type="PANTHER" id="PTHR43081">
    <property type="entry name" value="ADENYLATE CYCLASE, TERMINAL-DIFFERENTIATION SPECIFIC-RELATED"/>
    <property type="match status" value="1"/>
</dbReference>